<dbReference type="EMBL" id="CABVGP010000001">
    <property type="protein sequence ID" value="VVJ15795.1"/>
    <property type="molecule type" value="Genomic_DNA"/>
</dbReference>
<feature type="transmembrane region" description="Helical" evidence="1">
    <location>
        <begin position="163"/>
        <end position="185"/>
    </location>
</feature>
<organism evidence="2 3">
    <name type="scientific">Amycolatopsis camponoti</name>
    <dbReference type="NCBI Taxonomy" id="2606593"/>
    <lineage>
        <taxon>Bacteria</taxon>
        <taxon>Bacillati</taxon>
        <taxon>Actinomycetota</taxon>
        <taxon>Actinomycetes</taxon>
        <taxon>Pseudonocardiales</taxon>
        <taxon>Pseudonocardiaceae</taxon>
        <taxon>Amycolatopsis</taxon>
    </lineage>
</organism>
<dbReference type="AlphaFoldDB" id="A0A6I8LJE9"/>
<accession>A0A6I8LJE9</accession>
<proteinExistence type="predicted"/>
<evidence type="ECO:0000313" key="3">
    <source>
        <dbReference type="Proteomes" id="UP000399805"/>
    </source>
</evidence>
<keyword evidence="3" id="KW-1185">Reference proteome</keyword>
<feature type="transmembrane region" description="Helical" evidence="1">
    <location>
        <begin position="39"/>
        <end position="55"/>
    </location>
</feature>
<feature type="transmembrane region" description="Helical" evidence="1">
    <location>
        <begin position="61"/>
        <end position="80"/>
    </location>
</feature>
<protein>
    <submittedName>
        <fullName evidence="2">Uncharacterized protein</fullName>
    </submittedName>
</protein>
<reference evidence="2 3" key="1">
    <citation type="submission" date="2019-09" db="EMBL/GenBank/DDBJ databases">
        <authorList>
            <person name="Leyn A S."/>
        </authorList>
    </citation>
    <scope>NUCLEOTIDE SEQUENCE [LARGE SCALE GENOMIC DNA]</scope>
    <source>
        <strain evidence="2">AA231_1</strain>
    </source>
</reference>
<dbReference type="Proteomes" id="UP000399805">
    <property type="component" value="Unassembled WGS sequence"/>
</dbReference>
<gene>
    <name evidence="2" type="ORF">AA23TX_00816</name>
</gene>
<keyword evidence="1" id="KW-0472">Membrane</keyword>
<sequence>MDVRIPLRRRTEDLHLGPLAEYSALRAEIIHLMDQQWKVTAFLITTSGAVFGFAFTSAGRMPLLLIIPFSSNILAARWVLCQRLVERVSLYIRTELDPHVPGGIGYEKWLRKSTAEPPGLRRVLRQAQTSPTVLAFPALALLALGAVAWWYPLSGHAWSDPALVPGLAAWAIGVGLTLLSLRLIWLAAKRRTVADYLHWRPPGS</sequence>
<name>A0A6I8LJE9_9PSEU</name>
<evidence type="ECO:0000313" key="2">
    <source>
        <dbReference type="EMBL" id="VVJ15795.1"/>
    </source>
</evidence>
<feature type="transmembrane region" description="Helical" evidence="1">
    <location>
        <begin position="131"/>
        <end position="151"/>
    </location>
</feature>
<keyword evidence="1" id="KW-0812">Transmembrane</keyword>
<evidence type="ECO:0000256" key="1">
    <source>
        <dbReference type="SAM" id="Phobius"/>
    </source>
</evidence>
<keyword evidence="1" id="KW-1133">Transmembrane helix</keyword>